<feature type="signal peptide" evidence="4">
    <location>
        <begin position="1"/>
        <end position="18"/>
    </location>
</feature>
<dbReference type="RefSeq" id="WP_048507209.1">
    <property type="nucleotide sequence ID" value="NZ_LFND01000004.1"/>
</dbReference>
<dbReference type="SMART" id="SM00028">
    <property type="entry name" value="TPR"/>
    <property type="match status" value="6"/>
</dbReference>
<feature type="repeat" description="TPR" evidence="3">
    <location>
        <begin position="290"/>
        <end position="323"/>
    </location>
</feature>
<dbReference type="EMBL" id="LFND01000004">
    <property type="protein sequence ID" value="KMQ62970.1"/>
    <property type="molecule type" value="Genomic_DNA"/>
</dbReference>
<feature type="repeat" description="TPR" evidence="3">
    <location>
        <begin position="153"/>
        <end position="186"/>
    </location>
</feature>
<dbReference type="OrthoDB" id="1221582at2"/>
<proteinExistence type="predicted"/>
<keyword evidence="2 3" id="KW-0802">TPR repeat</keyword>
<evidence type="ECO:0000256" key="3">
    <source>
        <dbReference type="PROSITE-ProRule" id="PRU00339"/>
    </source>
</evidence>
<evidence type="ECO:0000256" key="2">
    <source>
        <dbReference type="ARBA" id="ARBA00022803"/>
    </source>
</evidence>
<reference evidence="5 6" key="1">
    <citation type="journal article" date="2013" name="Int. J. Syst. Evol. Microbiol.">
        <title>Chryseobacterium angstadtii sp. nov., isolated from a newt tank.</title>
        <authorList>
            <person name="Kirk K.E."/>
            <person name="Hoffman J.A."/>
            <person name="Smith K.A."/>
            <person name="Strahan B.L."/>
            <person name="Failor K.C."/>
            <person name="Krebs J.E."/>
            <person name="Gale A.N."/>
            <person name="Do T.D."/>
            <person name="Sontag T.C."/>
            <person name="Batties A.M."/>
            <person name="Mistiszyn K."/>
            <person name="Newman J.D."/>
        </authorList>
    </citation>
    <scope>NUCLEOTIDE SEQUENCE [LARGE SCALE GENOMIC DNA]</scope>
    <source>
        <strain evidence="5 6">KM</strain>
    </source>
</reference>
<feature type="chain" id="PRO_5005290738" evidence="4">
    <location>
        <begin position="19"/>
        <end position="381"/>
    </location>
</feature>
<evidence type="ECO:0000256" key="4">
    <source>
        <dbReference type="SAM" id="SignalP"/>
    </source>
</evidence>
<organism evidence="5 6">
    <name type="scientific">Chryseobacterium angstadtii</name>
    <dbReference type="NCBI Taxonomy" id="558151"/>
    <lineage>
        <taxon>Bacteria</taxon>
        <taxon>Pseudomonadati</taxon>
        <taxon>Bacteroidota</taxon>
        <taxon>Flavobacteriia</taxon>
        <taxon>Flavobacteriales</taxon>
        <taxon>Weeksellaceae</taxon>
        <taxon>Chryseobacterium group</taxon>
        <taxon>Chryseobacterium</taxon>
    </lineage>
</organism>
<evidence type="ECO:0000256" key="1">
    <source>
        <dbReference type="ARBA" id="ARBA00022737"/>
    </source>
</evidence>
<dbReference type="Pfam" id="PF12895">
    <property type="entry name" value="ANAPC3"/>
    <property type="match status" value="1"/>
</dbReference>
<evidence type="ECO:0000313" key="6">
    <source>
        <dbReference type="Proteomes" id="UP000036261"/>
    </source>
</evidence>
<dbReference type="PANTHER" id="PTHR44186:SF1">
    <property type="entry name" value="BARDET-BIEDL SYNDROME 4 PROTEIN"/>
    <property type="match status" value="1"/>
</dbReference>
<keyword evidence="1" id="KW-0677">Repeat</keyword>
<gene>
    <name evidence="5" type="ORF">ACM46_13510</name>
</gene>
<keyword evidence="6" id="KW-1185">Reference proteome</keyword>
<name>A0A0J7L154_9FLAO</name>
<dbReference type="InterPro" id="IPR011990">
    <property type="entry name" value="TPR-like_helical_dom_sf"/>
</dbReference>
<dbReference type="Pfam" id="PF13181">
    <property type="entry name" value="TPR_8"/>
    <property type="match status" value="1"/>
</dbReference>
<dbReference type="SUPFAM" id="SSF81901">
    <property type="entry name" value="HCP-like"/>
    <property type="match status" value="1"/>
</dbReference>
<dbReference type="PROSITE" id="PS50005">
    <property type="entry name" value="TPR"/>
    <property type="match status" value="2"/>
</dbReference>
<dbReference type="PANTHER" id="PTHR44186">
    <property type="match status" value="1"/>
</dbReference>
<dbReference type="InterPro" id="IPR019734">
    <property type="entry name" value="TPR_rpt"/>
</dbReference>
<sequence length="381" mass="44179">MKLWFFLCLLTFSISTYTAQTIDKEKLLEYYESQRYAEAAKYLQSIYPEDTKDIKALSQMAYCNMMSGRLPEAEKNYLKVNDIIPGNLPVLFSLANISSRRGSKVKAKAYLMEIIQLDSLNFGAYKQLAVFGDTPESRLQYLKKANTLNNTDPDVAYDLSMSYREIKEYRKAYEILKVAIDADPENFILQKAQLPLANQLGKYQEVIETGEKLMKEDTDANVANDMGQAYFYLKDYRRCIALFKTLEDLGVQNEGTLYYMALSYRELKEFDKAEEYAKKTINEGISAHTALYYLALGGIYENKNRFPDALEAYKRGLTFNNSKPIYYRLGLLYDFNLKQKKIAVTYYNLYLKNKPDPVTEKEQISYAKSRITELIRIQVNQ</sequence>
<dbReference type="Proteomes" id="UP000036261">
    <property type="component" value="Unassembled WGS sequence"/>
</dbReference>
<evidence type="ECO:0000313" key="5">
    <source>
        <dbReference type="EMBL" id="KMQ62970.1"/>
    </source>
</evidence>
<keyword evidence="4" id="KW-0732">Signal</keyword>
<dbReference type="PATRIC" id="fig|558151.6.peg.2857"/>
<dbReference type="Gene3D" id="1.25.40.10">
    <property type="entry name" value="Tetratricopeptide repeat domain"/>
    <property type="match status" value="3"/>
</dbReference>
<dbReference type="STRING" id="558151.ACM46_13510"/>
<accession>A0A0J7L154</accession>
<comment type="caution">
    <text evidence="5">The sequence shown here is derived from an EMBL/GenBank/DDBJ whole genome shotgun (WGS) entry which is preliminary data.</text>
</comment>
<dbReference type="AlphaFoldDB" id="A0A0J7L154"/>
<dbReference type="SUPFAM" id="SSF48452">
    <property type="entry name" value="TPR-like"/>
    <property type="match status" value="1"/>
</dbReference>
<protein>
    <submittedName>
        <fullName evidence="5">Uncharacterized protein</fullName>
    </submittedName>
</protein>